<dbReference type="PROSITE" id="PS01095">
    <property type="entry name" value="GH18_1"/>
    <property type="match status" value="1"/>
</dbReference>
<dbReference type="EMBL" id="JAZGUE010000004">
    <property type="protein sequence ID" value="KAL2266866.1"/>
    <property type="molecule type" value="Genomic_DNA"/>
</dbReference>
<dbReference type="InterPro" id="IPR001002">
    <property type="entry name" value="Chitin-bd_1"/>
</dbReference>
<evidence type="ECO:0000256" key="2">
    <source>
        <dbReference type="ARBA" id="ARBA00004613"/>
    </source>
</evidence>
<evidence type="ECO:0000313" key="17">
    <source>
        <dbReference type="Proteomes" id="UP001600064"/>
    </source>
</evidence>
<dbReference type="CDD" id="cd00035">
    <property type="entry name" value="ChtBD1"/>
    <property type="match status" value="1"/>
</dbReference>
<comment type="caution">
    <text evidence="12">Lacks conserved residue(s) required for the propagation of feature annotation.</text>
</comment>
<comment type="catalytic activity">
    <reaction evidence="1">
        <text>Random endo-hydrolysis of N-acetyl-beta-D-glucosaminide (1-&gt;4)-beta-linkages in chitin and chitodextrins.</text>
        <dbReference type="EC" id="3.2.1.14"/>
    </reaction>
</comment>
<protein>
    <recommendedName>
        <fullName evidence="4">chitinase</fullName>
        <ecNumber evidence="4">3.2.1.14</ecNumber>
    </recommendedName>
</protein>
<evidence type="ECO:0000259" key="14">
    <source>
        <dbReference type="PROSITE" id="PS50941"/>
    </source>
</evidence>
<dbReference type="SMART" id="SM00270">
    <property type="entry name" value="ChtBD1"/>
    <property type="match status" value="3"/>
</dbReference>
<name>A0ABR4D958_9PEZI</name>
<dbReference type="Gene3D" id="3.10.50.10">
    <property type="match status" value="1"/>
</dbReference>
<proteinExistence type="inferred from homology"/>
<keyword evidence="7 13" id="KW-0378">Hydrolase</keyword>
<dbReference type="SUPFAM" id="SSF51445">
    <property type="entry name" value="(Trans)glycosidases"/>
    <property type="match status" value="1"/>
</dbReference>
<dbReference type="InterPro" id="IPR011583">
    <property type="entry name" value="Chitinase_II/V-like_cat"/>
</dbReference>
<keyword evidence="8" id="KW-0146">Chitin degradation</keyword>
<dbReference type="RefSeq" id="XP_070865593.1">
    <property type="nucleotide sequence ID" value="XM_071010600.1"/>
</dbReference>
<keyword evidence="6 12" id="KW-0147">Chitin-binding</keyword>
<evidence type="ECO:0000256" key="4">
    <source>
        <dbReference type="ARBA" id="ARBA00012729"/>
    </source>
</evidence>
<keyword evidence="10 13" id="KW-0326">Glycosidase</keyword>
<evidence type="ECO:0000256" key="3">
    <source>
        <dbReference type="ARBA" id="ARBA00008682"/>
    </source>
</evidence>
<dbReference type="PANTHER" id="PTHR11177:SF402">
    <property type="entry name" value="CHITINASE"/>
    <property type="match status" value="1"/>
</dbReference>
<dbReference type="InterPro" id="IPR017853">
    <property type="entry name" value="GH"/>
</dbReference>
<evidence type="ECO:0000256" key="1">
    <source>
        <dbReference type="ARBA" id="ARBA00000822"/>
    </source>
</evidence>
<comment type="similarity">
    <text evidence="3">Belongs to the glycosyl hydrolase 18 family. Chitinase class V subfamily.</text>
</comment>
<feature type="disulfide bond" evidence="12">
    <location>
        <begin position="75"/>
        <end position="87"/>
    </location>
</feature>
<dbReference type="Gene3D" id="3.30.60.10">
    <property type="entry name" value="Endochitinase-like"/>
    <property type="match status" value="3"/>
</dbReference>
<keyword evidence="5" id="KW-0964">Secreted</keyword>
<keyword evidence="17" id="KW-1185">Reference proteome</keyword>
<dbReference type="SUPFAM" id="SSF57016">
    <property type="entry name" value="Plant lectins/antimicrobial peptides"/>
    <property type="match status" value="3"/>
</dbReference>
<keyword evidence="11" id="KW-0624">Polysaccharide degradation</keyword>
<dbReference type="GeneID" id="98125244"/>
<dbReference type="SMART" id="SM00636">
    <property type="entry name" value="Glyco_18"/>
    <property type="match status" value="1"/>
</dbReference>
<dbReference type="PROSITE" id="PS00026">
    <property type="entry name" value="CHIT_BIND_I_1"/>
    <property type="match status" value="2"/>
</dbReference>
<sequence length="1400" mass="154421">MPSCHRVLYARRHPGAICSMGAVPPAAAQECSATKKCATGCCSKFGFCGTTEEHCGEGCLSTCDFRLGCDANNPCPDGTCCSKFGFCGLGKDYCAPEVCVAGCKAKAQCDPGTFGAGYVELAKCPLNVCCSKWGYCGTTAEFCGDKKVKRPSCPVDSSKPMRRVVGYYEGRAARRGCQAFMPEDVPAGVYTHLNFAFASIDPVSFQIVPAQAEDVPLYSRLTALKRRDSALKVYIAIGGWSFNDPGTATFHTFSQLAADEAKQRVFFASLISFMNTYDFDGVDIDWEYPVDEERGGNAADYANFPSFLRNLRAALDASAGGRNGLTVTLPLAFWYLRHFDIAELEKSVEFFNIMSYDLHGLWDKGNKWLGAFLNSHTNMTEITEHLDLFWRNNVNPDKVTLGLAFYSRTFLAAEPGCTEAGCMFDGVGEAGPCSKDEIGGTLTNAELTDQIRAAGVTPTLDHDAMVKVAVIRRKWITYDDEDTFKLKADAARKLCLGGVMVWAVSQDYTETGAAAAAAAAAGGGSHRRASLMHPSRYSMQLQTATRYHSPKALNFTFDTPTVYEPSASILREQCYWSNCGAGCASGYSAVPRLDTDARQDEVMQDGGHCQGGRLRHFCCPSSKKMPKCGWFDFHNGKCGKLRRCPAGGEAIVGPEDRQREVGSTQIACNNGKAQLACCETVDADLKPLDSMRGYHVCRWHGRAPNSCDAIGAVVGWPSTPRHEACNTAEPYRPYYLLETLWGSGATYCKNNRLSGNDELYRPLCCEVPEPETQWQSCSLTRADRKEGNYCEASCPAGTVRLAMEKPEEYQGCKGGGHAMCCKPRFLTRANNADETHDAYYQALLNVLPDPDQCGWVLSDEESPPSLSRSRRGRFDQQRAVECKLVAQGTANMLGNPDSKVRRRYMDDWDRAVNQLGMSLVPAATMQKMPPGNAFSTAPSAAIQTGIVQHNVRFAADMHNAAATGKERSMYHCNPMYDWDLEDDLVVDVDDGHQEEITSEFMGSPSSLSAEDCARDLFCYAGMLGFNLSKIEGWQAFYNATVASGHAKLPQSGTNMTLPKRALNLQMGNPRSYVVRSNTVGAVWLGEVIQSAPYPNGHQGDDLMVINDDPHRYVVKMGSCQPDGYMLVTLASKAEAEGIWVSEHILELNTIGRYMMASLDGGLGPPPSAILTPAFSFPDGPAKPYEVQQFASMWSPWSEMFSIKPSDVCLAQLGSVYHPQGMVVCDSKLNGMKTRLYKLLAPIGETTWNRYCTSATPASLGRALGGIQLVMAVFDYYDDPNVKSRHRKAYRDVMGTLKQFTSLYDLSTAGTDRSRWTTPKWQRRWYQFMRAHFMRVLTHTRLWLTIKLDNLEHTWATALRHCGGEEGWCAFCLYAMNVITKYKIFIDKGQRVTFDYSIFDD</sequence>
<dbReference type="PROSITE" id="PS50941">
    <property type="entry name" value="CHIT_BIND_I_2"/>
    <property type="match status" value="1"/>
</dbReference>
<evidence type="ECO:0000256" key="8">
    <source>
        <dbReference type="ARBA" id="ARBA00023024"/>
    </source>
</evidence>
<dbReference type="InterPro" id="IPR050314">
    <property type="entry name" value="Glycosyl_Hydrlase_18"/>
</dbReference>
<feature type="domain" description="Chitin-binding type-1" evidence="14">
    <location>
        <begin position="52"/>
        <end position="111"/>
    </location>
</feature>
<feature type="disulfide bond" evidence="12">
    <location>
        <begin position="80"/>
        <end position="94"/>
    </location>
</feature>
<reference evidence="16 17" key="1">
    <citation type="journal article" date="2024" name="Commun. Biol.">
        <title>Comparative genomic analysis of thermophilic fungi reveals convergent evolutionary adaptations and gene losses.</title>
        <authorList>
            <person name="Steindorff A.S."/>
            <person name="Aguilar-Pontes M.V."/>
            <person name="Robinson A.J."/>
            <person name="Andreopoulos B."/>
            <person name="LaButti K."/>
            <person name="Kuo A."/>
            <person name="Mondo S."/>
            <person name="Riley R."/>
            <person name="Otillar R."/>
            <person name="Haridas S."/>
            <person name="Lipzen A."/>
            <person name="Grimwood J."/>
            <person name="Schmutz J."/>
            <person name="Clum A."/>
            <person name="Reid I.D."/>
            <person name="Moisan M.C."/>
            <person name="Butler G."/>
            <person name="Nguyen T.T.M."/>
            <person name="Dewar K."/>
            <person name="Conant G."/>
            <person name="Drula E."/>
            <person name="Henrissat B."/>
            <person name="Hansel C."/>
            <person name="Singer S."/>
            <person name="Hutchinson M.I."/>
            <person name="de Vries R.P."/>
            <person name="Natvig D.O."/>
            <person name="Powell A.J."/>
            <person name="Tsang A."/>
            <person name="Grigoriev I.V."/>
        </authorList>
    </citation>
    <scope>NUCLEOTIDE SEQUENCE [LARGE SCALE GENOMIC DNA]</scope>
    <source>
        <strain evidence="16 17">ATCC 22073</strain>
    </source>
</reference>
<evidence type="ECO:0000256" key="6">
    <source>
        <dbReference type="ARBA" id="ARBA00022669"/>
    </source>
</evidence>
<dbReference type="InterPro" id="IPR029070">
    <property type="entry name" value="Chitinase_insertion_sf"/>
</dbReference>
<dbReference type="Pfam" id="PF00704">
    <property type="entry name" value="Glyco_hydro_18"/>
    <property type="match status" value="1"/>
</dbReference>
<keyword evidence="12" id="KW-1015">Disulfide bond</keyword>
<organism evidence="16 17">
    <name type="scientific">Remersonia thermophila</name>
    <dbReference type="NCBI Taxonomy" id="72144"/>
    <lineage>
        <taxon>Eukaryota</taxon>
        <taxon>Fungi</taxon>
        <taxon>Dikarya</taxon>
        <taxon>Ascomycota</taxon>
        <taxon>Pezizomycotina</taxon>
        <taxon>Sordariomycetes</taxon>
        <taxon>Sordariomycetidae</taxon>
        <taxon>Sordariales</taxon>
        <taxon>Sordariales incertae sedis</taxon>
        <taxon>Remersonia</taxon>
    </lineage>
</organism>
<feature type="domain" description="GH18" evidence="15">
    <location>
        <begin position="162"/>
        <end position="521"/>
    </location>
</feature>
<dbReference type="Gene3D" id="3.20.20.80">
    <property type="entry name" value="Glycosidases"/>
    <property type="match status" value="1"/>
</dbReference>
<dbReference type="InterPro" id="IPR001579">
    <property type="entry name" value="Glyco_hydro_18_chit_AS"/>
</dbReference>
<dbReference type="Proteomes" id="UP001600064">
    <property type="component" value="Unassembled WGS sequence"/>
</dbReference>
<evidence type="ECO:0000256" key="9">
    <source>
        <dbReference type="ARBA" id="ARBA00023277"/>
    </source>
</evidence>
<dbReference type="InterPro" id="IPR018371">
    <property type="entry name" value="Chitin-binding_1_CS"/>
</dbReference>
<evidence type="ECO:0000313" key="16">
    <source>
        <dbReference type="EMBL" id="KAL2266866.1"/>
    </source>
</evidence>
<evidence type="ECO:0000256" key="13">
    <source>
        <dbReference type="RuleBase" id="RU000489"/>
    </source>
</evidence>
<keyword evidence="9" id="KW-0119">Carbohydrate metabolism</keyword>
<dbReference type="SUPFAM" id="SSF54556">
    <property type="entry name" value="Chitinase insertion domain"/>
    <property type="match status" value="1"/>
</dbReference>
<comment type="caution">
    <text evidence="16">The sequence shown here is derived from an EMBL/GenBank/DDBJ whole genome shotgun (WGS) entry which is preliminary data.</text>
</comment>
<gene>
    <name evidence="16" type="ORF">VTJ83DRAFT_4143</name>
</gene>
<dbReference type="EC" id="3.2.1.14" evidence="4"/>
<dbReference type="PROSITE" id="PS51910">
    <property type="entry name" value="GH18_2"/>
    <property type="match status" value="1"/>
</dbReference>
<evidence type="ECO:0000256" key="11">
    <source>
        <dbReference type="ARBA" id="ARBA00023326"/>
    </source>
</evidence>
<dbReference type="Pfam" id="PF00187">
    <property type="entry name" value="Chitin_bind_1"/>
    <property type="match status" value="1"/>
</dbReference>
<evidence type="ECO:0000256" key="10">
    <source>
        <dbReference type="ARBA" id="ARBA00023295"/>
    </source>
</evidence>
<dbReference type="InterPro" id="IPR036861">
    <property type="entry name" value="Endochitinase-like_sf"/>
</dbReference>
<dbReference type="InterPro" id="IPR001223">
    <property type="entry name" value="Glyco_hydro18_cat"/>
</dbReference>
<comment type="subcellular location">
    <subcellularLocation>
        <location evidence="2">Secreted</location>
    </subcellularLocation>
</comment>
<evidence type="ECO:0000259" key="15">
    <source>
        <dbReference type="PROSITE" id="PS51910"/>
    </source>
</evidence>
<evidence type="ECO:0000256" key="12">
    <source>
        <dbReference type="PROSITE-ProRule" id="PRU00261"/>
    </source>
</evidence>
<accession>A0ABR4D958</accession>
<evidence type="ECO:0000256" key="5">
    <source>
        <dbReference type="ARBA" id="ARBA00022525"/>
    </source>
</evidence>
<evidence type="ECO:0000256" key="7">
    <source>
        <dbReference type="ARBA" id="ARBA00022801"/>
    </source>
</evidence>
<dbReference type="PANTHER" id="PTHR11177">
    <property type="entry name" value="CHITINASE"/>
    <property type="match status" value="1"/>
</dbReference>